<dbReference type="Proteomes" id="UP001055811">
    <property type="component" value="Linkage Group LG09"/>
</dbReference>
<organism evidence="1 2">
    <name type="scientific">Cichorium intybus</name>
    <name type="common">Chicory</name>
    <dbReference type="NCBI Taxonomy" id="13427"/>
    <lineage>
        <taxon>Eukaryota</taxon>
        <taxon>Viridiplantae</taxon>
        <taxon>Streptophyta</taxon>
        <taxon>Embryophyta</taxon>
        <taxon>Tracheophyta</taxon>
        <taxon>Spermatophyta</taxon>
        <taxon>Magnoliopsida</taxon>
        <taxon>eudicotyledons</taxon>
        <taxon>Gunneridae</taxon>
        <taxon>Pentapetalae</taxon>
        <taxon>asterids</taxon>
        <taxon>campanulids</taxon>
        <taxon>Asterales</taxon>
        <taxon>Asteraceae</taxon>
        <taxon>Cichorioideae</taxon>
        <taxon>Cichorieae</taxon>
        <taxon>Cichoriinae</taxon>
        <taxon>Cichorium</taxon>
    </lineage>
</organism>
<reference evidence="2" key="1">
    <citation type="journal article" date="2022" name="Mol. Ecol. Resour.">
        <title>The genomes of chicory, endive, great burdock and yacon provide insights into Asteraceae palaeo-polyploidization history and plant inulin production.</title>
        <authorList>
            <person name="Fan W."/>
            <person name="Wang S."/>
            <person name="Wang H."/>
            <person name="Wang A."/>
            <person name="Jiang F."/>
            <person name="Liu H."/>
            <person name="Zhao H."/>
            <person name="Xu D."/>
            <person name="Zhang Y."/>
        </authorList>
    </citation>
    <scope>NUCLEOTIDE SEQUENCE [LARGE SCALE GENOMIC DNA]</scope>
    <source>
        <strain evidence="2">cv. Punajuju</strain>
    </source>
</reference>
<name>A0ACB8YW56_CICIN</name>
<sequence>MLLLTSAATHEIGNTMSAPALKNWKSTLDDQTRKLLSSWVGPDPCNNWVGIDCNNKTAIISINLDRFHLRGTLDHLNFSSLTSLQSLNLSTNQLIGQIPLELGKLSLLESLDLSSNGFNGLIPSSLGNLTRLYYLNLHENTLSGPVPVELGEGPTGLLELRLSANHLTGSIPTSFENFTRLERLHLHNNELTGSILSKLGNPETLLDLRLYYNRLTGSIPISLGNYSKLESLYLHQNQLSGSIPPVLGQLKTLLDLALSVNNLTGSFPEELNNLTEKLETLSLGSNKLSGRLPGRVCDRRSLLIFSANNNSFSGPVPSTIRNCSRLLRLRLDGNMFTGNISDAFGVYNDLEYVDLSHNDLYGHVSNNWARCRSLIAIKMSNNNLSGTIPDNLGDSWLQEIDLSSNLLTGGIPRSLGRLTSLIYLFLDDNRLRGSIPREFGKLLNLGSLNLAKSGLTGAIPSEVGECLRLRILNLSGNDLRDTIPIELMRLMELEVLDLADNGLIGGLPRQFGGLKRLETLNLSHNNLTGSIPSTFIDLSSLVTIDISYNQLEGRVPDIHIFQQAPFEAIENNKGLCGNITGLNDCLLKQNHHKNTRPLIILIIVPTLCFLFLAVAGILFFRLSKEKRNEPQESVNPSPFAIWSYDGKMVYETIVEAVENFNSKHIIGFGGCGTVYRAELPTGELVAVKKFNMQEDDELLDVKSFKNEIHALTETRHLNIVKLYGFCSHPRHMFLVYEFIDGGSLRTVLNDVEKAKEFDWCKRVNAIKGIADALSYMHHDCLQPIVHRDLSSGNILFDSEYIAHLSDFGTAKFMNVGSSNWTSFAGTYGYSAPELASSVEELATKVVLDQRLMPPTGQLEELVNRILELAFACLTTNPRSRPSMRQVSIELSTHIPFPTHGRHQ</sequence>
<accession>A0ACB8YW56</accession>
<proteinExistence type="predicted"/>
<evidence type="ECO:0000313" key="1">
    <source>
        <dbReference type="EMBL" id="KAI3689343.1"/>
    </source>
</evidence>
<dbReference type="EMBL" id="CM042017">
    <property type="protein sequence ID" value="KAI3689343.1"/>
    <property type="molecule type" value="Genomic_DNA"/>
</dbReference>
<evidence type="ECO:0000313" key="2">
    <source>
        <dbReference type="Proteomes" id="UP001055811"/>
    </source>
</evidence>
<keyword evidence="2" id="KW-1185">Reference proteome</keyword>
<gene>
    <name evidence="1" type="ORF">L2E82_47297</name>
</gene>
<reference evidence="1 2" key="2">
    <citation type="journal article" date="2022" name="Mol. Ecol. Resour.">
        <title>The genomes of chicory, endive, great burdock and yacon provide insights into Asteraceae paleo-polyploidization history and plant inulin production.</title>
        <authorList>
            <person name="Fan W."/>
            <person name="Wang S."/>
            <person name="Wang H."/>
            <person name="Wang A."/>
            <person name="Jiang F."/>
            <person name="Liu H."/>
            <person name="Zhao H."/>
            <person name="Xu D."/>
            <person name="Zhang Y."/>
        </authorList>
    </citation>
    <scope>NUCLEOTIDE SEQUENCE [LARGE SCALE GENOMIC DNA]</scope>
    <source>
        <strain evidence="2">cv. Punajuju</strain>
        <tissue evidence="1">Leaves</tissue>
    </source>
</reference>
<comment type="caution">
    <text evidence="1">The sequence shown here is derived from an EMBL/GenBank/DDBJ whole genome shotgun (WGS) entry which is preliminary data.</text>
</comment>
<protein>
    <submittedName>
        <fullName evidence="1">Uncharacterized protein</fullName>
    </submittedName>
</protein>